<dbReference type="PROSITE" id="PS50928">
    <property type="entry name" value="ABC_TM1"/>
    <property type="match status" value="1"/>
</dbReference>
<feature type="domain" description="ABC transmembrane type-1" evidence="8">
    <location>
        <begin position="96"/>
        <end position="280"/>
    </location>
</feature>
<dbReference type="PANTHER" id="PTHR30151">
    <property type="entry name" value="ALKANE SULFONATE ABC TRANSPORTER-RELATED, MEMBRANE SUBUNIT"/>
    <property type="match status" value="1"/>
</dbReference>
<sequence>MPAETVNPGVSDGNDLDLKRLESGLDALETPAQHKFSVKKYLFSLLSPLIAIGAVIAIWQVIIWLQWQPDYIIPSPSQVWAALGQQAENQILWQSTFNSIRRAAQGFLIALVIATPIGVALGLNKTLRSIFGPLLTGLQQLPSVAWVPAAIIWFGLSDATIYTVVLLGAVPSIAIGLMNGIDQIPSIILRAGQVLGAKGFTRVRAIVLPAAWPGYLAGLEQGWAFSWRSLMAAELIAVSPALGPGLGQMLDNGRSLGDMALVLGSIFMILFVGVLIERLIFAPLRRRTLMSRGLLR</sequence>
<dbReference type="GO" id="GO:0055085">
    <property type="term" value="P:transmembrane transport"/>
    <property type="evidence" value="ECO:0007669"/>
    <property type="project" value="InterPro"/>
</dbReference>
<feature type="transmembrane region" description="Helical" evidence="7">
    <location>
        <begin position="41"/>
        <end position="67"/>
    </location>
</feature>
<organism evidence="9">
    <name type="scientific">freshwater metagenome</name>
    <dbReference type="NCBI Taxonomy" id="449393"/>
    <lineage>
        <taxon>unclassified sequences</taxon>
        <taxon>metagenomes</taxon>
        <taxon>ecological metagenomes</taxon>
    </lineage>
</organism>
<dbReference type="PANTHER" id="PTHR30151:SF40">
    <property type="entry name" value="TRANSPORT SYSTEM INTEGRAL MEMBRANE PROTEIN"/>
    <property type="match status" value="1"/>
</dbReference>
<keyword evidence="3" id="KW-1003">Cell membrane</keyword>
<evidence type="ECO:0000256" key="4">
    <source>
        <dbReference type="ARBA" id="ARBA00022692"/>
    </source>
</evidence>
<dbReference type="Gene3D" id="1.10.3720.10">
    <property type="entry name" value="MetI-like"/>
    <property type="match status" value="1"/>
</dbReference>
<evidence type="ECO:0000256" key="3">
    <source>
        <dbReference type="ARBA" id="ARBA00022475"/>
    </source>
</evidence>
<comment type="subcellular location">
    <subcellularLocation>
        <location evidence="1">Cell membrane</location>
        <topology evidence="1">Multi-pass membrane protein</topology>
    </subcellularLocation>
</comment>
<keyword evidence="6 7" id="KW-0472">Membrane</keyword>
<dbReference type="CDD" id="cd06261">
    <property type="entry name" value="TM_PBP2"/>
    <property type="match status" value="1"/>
</dbReference>
<reference evidence="9" key="1">
    <citation type="submission" date="2020-05" db="EMBL/GenBank/DDBJ databases">
        <authorList>
            <person name="Chiriac C."/>
            <person name="Salcher M."/>
            <person name="Ghai R."/>
            <person name="Kavagutti S V."/>
        </authorList>
    </citation>
    <scope>NUCLEOTIDE SEQUENCE</scope>
</reference>
<evidence type="ECO:0000256" key="1">
    <source>
        <dbReference type="ARBA" id="ARBA00004651"/>
    </source>
</evidence>
<protein>
    <submittedName>
        <fullName evidence="9">Unannotated protein</fullName>
    </submittedName>
</protein>
<dbReference type="SUPFAM" id="SSF161098">
    <property type="entry name" value="MetI-like"/>
    <property type="match status" value="1"/>
</dbReference>
<feature type="transmembrane region" description="Helical" evidence="7">
    <location>
        <begin position="160"/>
        <end position="181"/>
    </location>
</feature>
<accession>A0A6J6HQ42</accession>
<feature type="transmembrane region" description="Helical" evidence="7">
    <location>
        <begin position="130"/>
        <end position="154"/>
    </location>
</feature>
<gene>
    <name evidence="9" type="ORF">UFOPK1908_00009</name>
</gene>
<evidence type="ECO:0000259" key="8">
    <source>
        <dbReference type="PROSITE" id="PS50928"/>
    </source>
</evidence>
<dbReference type="InterPro" id="IPR000515">
    <property type="entry name" value="MetI-like"/>
</dbReference>
<dbReference type="InterPro" id="IPR035906">
    <property type="entry name" value="MetI-like_sf"/>
</dbReference>
<dbReference type="Pfam" id="PF00528">
    <property type="entry name" value="BPD_transp_1"/>
    <property type="match status" value="1"/>
</dbReference>
<feature type="transmembrane region" description="Helical" evidence="7">
    <location>
        <begin position="259"/>
        <end position="281"/>
    </location>
</feature>
<name>A0A6J6HQ42_9ZZZZ</name>
<keyword evidence="5 7" id="KW-1133">Transmembrane helix</keyword>
<evidence type="ECO:0000256" key="2">
    <source>
        <dbReference type="ARBA" id="ARBA00022448"/>
    </source>
</evidence>
<proteinExistence type="predicted"/>
<feature type="transmembrane region" description="Helical" evidence="7">
    <location>
        <begin position="103"/>
        <end position="123"/>
    </location>
</feature>
<dbReference type="GO" id="GO:0005886">
    <property type="term" value="C:plasma membrane"/>
    <property type="evidence" value="ECO:0007669"/>
    <property type="project" value="UniProtKB-SubCell"/>
</dbReference>
<keyword evidence="4 7" id="KW-0812">Transmembrane</keyword>
<dbReference type="EMBL" id="CAEZVB010000001">
    <property type="protein sequence ID" value="CAB4610678.1"/>
    <property type="molecule type" value="Genomic_DNA"/>
</dbReference>
<keyword evidence="2" id="KW-0813">Transport</keyword>
<evidence type="ECO:0000256" key="6">
    <source>
        <dbReference type="ARBA" id="ARBA00023136"/>
    </source>
</evidence>
<evidence type="ECO:0000256" key="7">
    <source>
        <dbReference type="SAM" id="Phobius"/>
    </source>
</evidence>
<evidence type="ECO:0000256" key="5">
    <source>
        <dbReference type="ARBA" id="ARBA00022989"/>
    </source>
</evidence>
<dbReference type="AlphaFoldDB" id="A0A6J6HQ42"/>
<evidence type="ECO:0000313" key="9">
    <source>
        <dbReference type="EMBL" id="CAB4610678.1"/>
    </source>
</evidence>